<evidence type="ECO:0000256" key="1">
    <source>
        <dbReference type="SAM" id="MobiDB-lite"/>
    </source>
</evidence>
<proteinExistence type="predicted"/>
<accession>A0A499V708</accession>
<name>A0A499V708_STRAX</name>
<sequence length="84" mass="8478">MAGMTVWVARRHADTPTPRRAALGGGPPGWLLRRDGGVPGGSYGIGGMRGAWGGTRGVAGCRGSESVCGERFGIPGKANSGALR</sequence>
<gene>
    <name evidence="2" type="ORF">SAVMC3_27030</name>
</gene>
<feature type="region of interest" description="Disordered" evidence="1">
    <location>
        <begin position="1"/>
        <end position="28"/>
    </location>
</feature>
<protein>
    <submittedName>
        <fullName evidence="2">Uncharacterized protein</fullName>
    </submittedName>
</protein>
<dbReference type="EMBL" id="AP019621">
    <property type="protein sequence ID" value="BBJ50074.1"/>
    <property type="molecule type" value="Genomic_DNA"/>
</dbReference>
<organism evidence="2">
    <name type="scientific">Streptomyces avermitilis</name>
    <dbReference type="NCBI Taxonomy" id="33903"/>
    <lineage>
        <taxon>Bacteria</taxon>
        <taxon>Bacillati</taxon>
        <taxon>Actinomycetota</taxon>
        <taxon>Actinomycetes</taxon>
        <taxon>Kitasatosporales</taxon>
        <taxon>Streptomycetaceae</taxon>
        <taxon>Streptomyces</taxon>
    </lineage>
</organism>
<dbReference type="AlphaFoldDB" id="A0A499V708"/>
<reference evidence="2" key="1">
    <citation type="submission" date="2019-04" db="EMBL/GenBank/DDBJ databases">
        <title>Draft genome sequences of Streptomyces avermitilis MC3.</title>
        <authorList>
            <person name="Komaki H."/>
            <person name="Tamura T."/>
            <person name="Hosoyama A."/>
        </authorList>
    </citation>
    <scope>NUCLEOTIDE SEQUENCE</scope>
    <source>
        <strain evidence="2">MC3</strain>
    </source>
</reference>
<evidence type="ECO:0000313" key="2">
    <source>
        <dbReference type="EMBL" id="BBJ50074.1"/>
    </source>
</evidence>